<dbReference type="FunFam" id="3.40.50.300:FF:000221">
    <property type="entry name" value="Multidrug ABC transporter ATP-binding protein"/>
    <property type="match status" value="1"/>
</dbReference>
<feature type="transmembrane region" description="Helical" evidence="12">
    <location>
        <begin position="313"/>
        <end position="335"/>
    </location>
</feature>
<dbReference type="GO" id="GO:0005886">
    <property type="term" value="C:plasma membrane"/>
    <property type="evidence" value="ECO:0007669"/>
    <property type="project" value="UniProtKB-SubCell"/>
</dbReference>
<accession>A0A7W7LBN1</accession>
<dbReference type="InterPro" id="IPR039421">
    <property type="entry name" value="Type_1_exporter"/>
</dbReference>
<dbReference type="Pfam" id="PF00005">
    <property type="entry name" value="ABC_tran"/>
    <property type="match status" value="1"/>
</dbReference>
<evidence type="ECO:0000313" key="16">
    <source>
        <dbReference type="Proteomes" id="UP000556436"/>
    </source>
</evidence>
<evidence type="ECO:0000256" key="7">
    <source>
        <dbReference type="ARBA" id="ARBA00022840"/>
    </source>
</evidence>
<comment type="similarity">
    <text evidence="10">Belongs to the ABC transporter superfamily. Siderophore-Fe(3+) uptake transporter (SIUT) (TC 3.A.1.21) family.</text>
</comment>
<proteinExistence type="inferred from homology"/>
<reference evidence="15 16" key="1">
    <citation type="submission" date="2020-08" db="EMBL/GenBank/DDBJ databases">
        <title>Genomic Encyclopedia of Type Strains, Phase III (KMG-III): the genomes of soil and plant-associated and newly described type strains.</title>
        <authorList>
            <person name="Whitman W."/>
        </authorList>
    </citation>
    <scope>NUCLEOTIDE SEQUENCE [LARGE SCALE GENOMIC DNA]</scope>
    <source>
        <strain evidence="15 16">CECT 3265</strain>
    </source>
</reference>
<evidence type="ECO:0000256" key="4">
    <source>
        <dbReference type="ARBA" id="ARBA00022519"/>
    </source>
</evidence>
<dbReference type="InterPro" id="IPR003593">
    <property type="entry name" value="AAA+_ATPase"/>
</dbReference>
<dbReference type="InterPro" id="IPR027417">
    <property type="entry name" value="P-loop_NTPase"/>
</dbReference>
<feature type="transmembrane region" description="Helical" evidence="12">
    <location>
        <begin position="84"/>
        <end position="106"/>
    </location>
</feature>
<dbReference type="Proteomes" id="UP000556436">
    <property type="component" value="Unassembled WGS sequence"/>
</dbReference>
<evidence type="ECO:0000256" key="5">
    <source>
        <dbReference type="ARBA" id="ARBA00022692"/>
    </source>
</evidence>
<dbReference type="SUPFAM" id="SSF52540">
    <property type="entry name" value="P-loop containing nucleoside triphosphate hydrolases"/>
    <property type="match status" value="1"/>
</dbReference>
<feature type="transmembrane region" description="Helical" evidence="12">
    <location>
        <begin position="50"/>
        <end position="72"/>
    </location>
</feature>
<comment type="caution">
    <text evidence="15">The sequence shown here is derived from an EMBL/GenBank/DDBJ whole genome shotgun (WGS) entry which is preliminary data.</text>
</comment>
<keyword evidence="16" id="KW-1185">Reference proteome</keyword>
<dbReference type="PROSITE" id="PS50929">
    <property type="entry name" value="ABC_TM1F"/>
    <property type="match status" value="1"/>
</dbReference>
<dbReference type="GO" id="GO:0016887">
    <property type="term" value="F:ATP hydrolysis activity"/>
    <property type="evidence" value="ECO:0007669"/>
    <property type="project" value="InterPro"/>
</dbReference>
<evidence type="ECO:0000259" key="14">
    <source>
        <dbReference type="PROSITE" id="PS50929"/>
    </source>
</evidence>
<evidence type="ECO:0000256" key="10">
    <source>
        <dbReference type="ARBA" id="ARBA00023455"/>
    </source>
</evidence>
<protein>
    <submittedName>
        <fullName evidence="15">ATP-binding cassette subfamily B protein</fullName>
    </submittedName>
</protein>
<dbReference type="GO" id="GO:0005524">
    <property type="term" value="F:ATP binding"/>
    <property type="evidence" value="ECO:0007669"/>
    <property type="project" value="UniProtKB-KW"/>
</dbReference>
<name>A0A7W7LBN1_STRNE</name>
<feature type="domain" description="ABC transmembrane type-1" evidence="14">
    <location>
        <begin position="56"/>
        <end position="335"/>
    </location>
</feature>
<dbReference type="InterPro" id="IPR011527">
    <property type="entry name" value="ABC1_TM_dom"/>
</dbReference>
<evidence type="ECO:0000256" key="2">
    <source>
        <dbReference type="ARBA" id="ARBA00022448"/>
    </source>
</evidence>
<keyword evidence="5 12" id="KW-0812">Transmembrane</keyword>
<evidence type="ECO:0000256" key="11">
    <source>
        <dbReference type="SAM" id="MobiDB-lite"/>
    </source>
</evidence>
<keyword evidence="9 12" id="KW-0472">Membrane</keyword>
<evidence type="ECO:0000259" key="13">
    <source>
        <dbReference type="PROSITE" id="PS50893"/>
    </source>
</evidence>
<dbReference type="PROSITE" id="PS50893">
    <property type="entry name" value="ABC_TRANSPORTER_2"/>
    <property type="match status" value="1"/>
</dbReference>
<dbReference type="Gene3D" id="1.20.1560.10">
    <property type="entry name" value="ABC transporter type 1, transmembrane domain"/>
    <property type="match status" value="1"/>
</dbReference>
<dbReference type="GO" id="GO:0015421">
    <property type="term" value="F:ABC-type oligopeptide transporter activity"/>
    <property type="evidence" value="ECO:0007669"/>
    <property type="project" value="TreeGrafter"/>
</dbReference>
<keyword evidence="6" id="KW-0547">Nucleotide-binding</keyword>
<evidence type="ECO:0000256" key="3">
    <source>
        <dbReference type="ARBA" id="ARBA00022475"/>
    </source>
</evidence>
<dbReference type="Gene3D" id="3.40.50.300">
    <property type="entry name" value="P-loop containing nucleotide triphosphate hydrolases"/>
    <property type="match status" value="1"/>
</dbReference>
<feature type="region of interest" description="Disordered" evidence="11">
    <location>
        <begin position="1"/>
        <end position="24"/>
    </location>
</feature>
<dbReference type="InterPro" id="IPR003439">
    <property type="entry name" value="ABC_transporter-like_ATP-bd"/>
</dbReference>
<feature type="domain" description="ABC transporter" evidence="13">
    <location>
        <begin position="373"/>
        <end position="623"/>
    </location>
</feature>
<dbReference type="SUPFAM" id="SSF90123">
    <property type="entry name" value="ABC transporter transmembrane region"/>
    <property type="match status" value="1"/>
</dbReference>
<gene>
    <name evidence="15" type="ORF">FHS38_003298</name>
</gene>
<dbReference type="RefSeq" id="WP_184734282.1">
    <property type="nucleotide sequence ID" value="NZ_BMRW01000002.1"/>
</dbReference>
<dbReference type="InterPro" id="IPR036640">
    <property type="entry name" value="ABC1_TM_sf"/>
</dbReference>
<evidence type="ECO:0000256" key="12">
    <source>
        <dbReference type="SAM" id="Phobius"/>
    </source>
</evidence>
<dbReference type="AlphaFoldDB" id="A0A7W7LBN1"/>
<dbReference type="PANTHER" id="PTHR43394:SF1">
    <property type="entry name" value="ATP-BINDING CASSETTE SUB-FAMILY B MEMBER 10, MITOCHONDRIAL"/>
    <property type="match status" value="1"/>
</dbReference>
<feature type="transmembrane region" description="Helical" evidence="12">
    <location>
        <begin position="194"/>
        <end position="212"/>
    </location>
</feature>
<evidence type="ECO:0000256" key="9">
    <source>
        <dbReference type="ARBA" id="ARBA00023136"/>
    </source>
</evidence>
<dbReference type="EMBL" id="JACHJG010000006">
    <property type="protein sequence ID" value="MBB4887244.1"/>
    <property type="molecule type" value="Genomic_DNA"/>
</dbReference>
<dbReference type="InterPro" id="IPR017871">
    <property type="entry name" value="ABC_transporter-like_CS"/>
</dbReference>
<comment type="subcellular location">
    <subcellularLocation>
        <location evidence="1">Cell inner membrane</location>
        <topology evidence="1">Multi-pass membrane protein</topology>
    </subcellularLocation>
</comment>
<dbReference type="PROSITE" id="PS00211">
    <property type="entry name" value="ABC_TRANSPORTER_1"/>
    <property type="match status" value="1"/>
</dbReference>
<keyword evidence="7 15" id="KW-0067">ATP-binding</keyword>
<evidence type="ECO:0000256" key="1">
    <source>
        <dbReference type="ARBA" id="ARBA00004429"/>
    </source>
</evidence>
<keyword evidence="8 12" id="KW-1133">Transmembrane helix</keyword>
<keyword evidence="4" id="KW-0997">Cell inner membrane</keyword>
<evidence type="ECO:0000313" key="15">
    <source>
        <dbReference type="EMBL" id="MBB4887244.1"/>
    </source>
</evidence>
<evidence type="ECO:0000256" key="6">
    <source>
        <dbReference type="ARBA" id="ARBA00022741"/>
    </source>
</evidence>
<sequence>MTGAPSSAPGPGRAETPTGRERRTTRRAALSRFPRHAAAAIALAARAAPAVFTGHVLLTLATGALPVAAAWLTKLALDGLTEGGTSTAALVGLAAGLAGVGVVTAVTTHTNQYLQSQLERAIGLLTQGRLFTAVNGFVGLERFESPAFLDRLRLAQQASAVGPGQVANGILGLSQAAIMVTGFLGSLFVLSPAMTALVLAAGVPALVAELVLSRQRVRLHWDLGPTERREIFYGQLLSTVEAAKEVRLFGIGAFLQGRMLTDRRTADAAKALLDRRDALVQSGLALLAALVSGGGVVWAVLAARSGHLSVGDIAIFIAAVAGVQGSLTAVAGHVAGSHEAVMLFEHYLDIVRCEPDLPVAAAPAPLPALREGVEFRDVWFRYSDEHPWVLRGVSFRLRHGEALALVGLNGSGKSTLVKLLCRFYDPTHGAILWDGVDLRNVDPARLRTRIGAAFQDYMAYDMTAAENIGLGDLDAFDDAERIRGAAERAGIHRKLSTLPRRYDTLLSRRFPMTSEDGEAATGVVLSGGQWQRLALARAFLRDARDLMVLDEPASGLDAQAEAEIQEALRTHRRGRTSLLISHRLGSVREADVIVVLAAGRVVERGGHADLMAADGEYARLFALQASGYRAEDVRPGVEEAGRR</sequence>
<dbReference type="SMART" id="SM00382">
    <property type="entry name" value="AAA"/>
    <property type="match status" value="1"/>
</dbReference>
<keyword evidence="3" id="KW-1003">Cell membrane</keyword>
<evidence type="ECO:0000256" key="8">
    <source>
        <dbReference type="ARBA" id="ARBA00022989"/>
    </source>
</evidence>
<dbReference type="PANTHER" id="PTHR43394">
    <property type="entry name" value="ATP-DEPENDENT PERMEASE MDL1, MITOCHONDRIAL"/>
    <property type="match status" value="1"/>
</dbReference>
<organism evidence="15 16">
    <name type="scientific">Streptomyces netropsis</name>
    <name type="common">Streptoverticillium netropsis</name>
    <dbReference type="NCBI Taxonomy" id="55404"/>
    <lineage>
        <taxon>Bacteria</taxon>
        <taxon>Bacillati</taxon>
        <taxon>Actinomycetota</taxon>
        <taxon>Actinomycetes</taxon>
        <taxon>Kitasatosporales</taxon>
        <taxon>Streptomycetaceae</taxon>
        <taxon>Streptomyces</taxon>
    </lineage>
</organism>
<keyword evidence="2" id="KW-0813">Transport</keyword>
<feature type="transmembrane region" description="Helical" evidence="12">
    <location>
        <begin position="278"/>
        <end position="301"/>
    </location>
</feature>